<evidence type="ECO:0000313" key="1">
    <source>
        <dbReference type="EMBL" id="KGI78277.1"/>
    </source>
</evidence>
<dbReference type="SUPFAM" id="SSF141452">
    <property type="entry name" value="Hcp1-like"/>
    <property type="match status" value="1"/>
</dbReference>
<dbReference type="InterPro" id="IPR036624">
    <property type="entry name" value="Hcp1-lik_sf"/>
</dbReference>
<accession>A0A099CXC1</accession>
<dbReference type="EMBL" id="JACHET010000001">
    <property type="protein sequence ID" value="MBB6183238.1"/>
    <property type="molecule type" value="Genomic_DNA"/>
</dbReference>
<sequence length="194" mass="21397">MDLILLQPGDPSIFGGANSWQNGGSLIDNFEDVWKGFKPPSKNMGQCLELVSVHQGMKQQITTDVSNSARTSGRPIITEFTCVKYVDKTSVKLYENCLAAKPLGAGADKPTKIYIARNSGEKTANILTIELRDAIVSEIQFQSNPDDMPTEQFKLNFTEVLWTYTVQRADTNTSGNLSSGWSIARNRTIGQFTP</sequence>
<dbReference type="InterPro" id="IPR053165">
    <property type="entry name" value="HSI-I_assembly_Hcp1"/>
</dbReference>
<comment type="caution">
    <text evidence="1">The sequence shown here is derived from an EMBL/GenBank/DDBJ whole genome shotgun (WGS) entry which is preliminary data.</text>
</comment>
<evidence type="ECO:0000313" key="4">
    <source>
        <dbReference type="Proteomes" id="UP000560000"/>
    </source>
</evidence>
<dbReference type="PANTHER" id="PTHR36152:SF1">
    <property type="entry name" value="UBIQUITIN-LIKE DOMAIN-CONTAINING PROTEIN"/>
    <property type="match status" value="1"/>
</dbReference>
<dbReference type="STRING" id="1543381.LF63_0108145"/>
<evidence type="ECO:0000313" key="2">
    <source>
        <dbReference type="EMBL" id="MBB6183238.1"/>
    </source>
</evidence>
<proteinExistence type="predicted"/>
<dbReference type="Proteomes" id="UP000029708">
    <property type="component" value="Unassembled WGS sequence"/>
</dbReference>
<keyword evidence="3" id="KW-1185">Reference proteome</keyword>
<dbReference type="PANTHER" id="PTHR36152">
    <property type="entry name" value="CYTOPLASMIC PROTEIN-RELATED"/>
    <property type="match status" value="1"/>
</dbReference>
<protein>
    <submittedName>
        <fullName evidence="2">Type VI secretion system secreted protein Hcp</fullName>
    </submittedName>
</protein>
<reference evidence="2 4" key="2">
    <citation type="submission" date="2020-08" db="EMBL/GenBank/DDBJ databases">
        <title>Genomic Encyclopedia of Type Strains, Phase IV (KMG-IV): sequencing the most valuable type-strain genomes for metagenomic binning, comparative biology and taxonomic classification.</title>
        <authorList>
            <person name="Goeker M."/>
        </authorList>
    </citation>
    <scope>NUCLEOTIDE SEQUENCE [LARGE SCALE GENOMIC DNA]</scope>
    <source>
        <strain evidence="2 4">DSM 107085</strain>
    </source>
</reference>
<organism evidence="1 3">
    <name type="scientific">Oleiagrimonas soli</name>
    <dbReference type="NCBI Taxonomy" id="1543381"/>
    <lineage>
        <taxon>Bacteria</taxon>
        <taxon>Pseudomonadati</taxon>
        <taxon>Pseudomonadota</taxon>
        <taxon>Gammaproteobacteria</taxon>
        <taxon>Lysobacterales</taxon>
        <taxon>Rhodanobacteraceae</taxon>
        <taxon>Oleiagrimonas</taxon>
    </lineage>
</organism>
<dbReference type="Pfam" id="PF05638">
    <property type="entry name" value="T6SS_HCP"/>
    <property type="match status" value="1"/>
</dbReference>
<dbReference type="OrthoDB" id="6869716at2"/>
<dbReference type="InterPro" id="IPR008514">
    <property type="entry name" value="T6SS_Hcp"/>
</dbReference>
<dbReference type="Gene3D" id="2.30.110.20">
    <property type="entry name" value="Hcp1-like"/>
    <property type="match status" value="1"/>
</dbReference>
<dbReference type="RefSeq" id="WP_043100921.1">
    <property type="nucleotide sequence ID" value="NZ_JACHET010000001.1"/>
</dbReference>
<evidence type="ECO:0000313" key="3">
    <source>
        <dbReference type="Proteomes" id="UP000029708"/>
    </source>
</evidence>
<gene>
    <name evidence="2" type="ORF">HNQ86_000583</name>
    <name evidence="1" type="ORF">LF63_0108145</name>
</gene>
<name>A0A099CXC1_9GAMM</name>
<dbReference type="HOGENOM" id="CLU_1458690_0_0_6"/>
<dbReference type="AlphaFoldDB" id="A0A099CXC1"/>
<dbReference type="EMBL" id="JROI01000010">
    <property type="protein sequence ID" value="KGI78277.1"/>
    <property type="molecule type" value="Genomic_DNA"/>
</dbReference>
<reference evidence="1 3" key="1">
    <citation type="submission" date="2014-09" db="EMBL/GenBank/DDBJ databases">
        <title>Xanthomonadaceae 3.5X direct submission.</title>
        <authorList>
            <person name="Fang T."/>
            <person name="Wang H."/>
        </authorList>
    </citation>
    <scope>NUCLEOTIDE SEQUENCE [LARGE SCALE GENOMIC DNA]</scope>
    <source>
        <strain evidence="1 3">3.5X</strain>
    </source>
</reference>
<dbReference type="Proteomes" id="UP000560000">
    <property type="component" value="Unassembled WGS sequence"/>
</dbReference>